<proteinExistence type="predicted"/>
<dbReference type="OrthoDB" id="4328980at2"/>
<evidence type="ECO:0008006" key="3">
    <source>
        <dbReference type="Google" id="ProtNLM"/>
    </source>
</evidence>
<gene>
    <name evidence="1" type="ORF">VT52_006910</name>
</gene>
<evidence type="ECO:0000313" key="2">
    <source>
        <dbReference type="Proteomes" id="UP000034838"/>
    </source>
</evidence>
<dbReference type="SUPFAM" id="SSF110087">
    <property type="entry name" value="DR1885-like metal-binding protein"/>
    <property type="match status" value="1"/>
</dbReference>
<sequence>MRRVRTTHLVLALRGLGRRRVRDAALSVLAPVVACCAALAGLTAWAGAGRAGSPTRVRVTEGRVLLPSVGVPETAAFFRIANEGGSADTLVRITARDVPGDVTLSQHRMERGDMAYRSEIDSVSVAAGERLAMSPVGVDLTVPVPSKAWRSGDLVPFTLEFRRSGPVRVLAVVVRPGTVSPQ</sequence>
<organism evidence="1 2">
    <name type="scientific">Streptomyces malaysiense</name>
    <dbReference type="NCBI Taxonomy" id="1428626"/>
    <lineage>
        <taxon>Bacteria</taxon>
        <taxon>Bacillati</taxon>
        <taxon>Actinomycetota</taxon>
        <taxon>Actinomycetes</taxon>
        <taxon>Kitasatosporales</taxon>
        <taxon>Streptomycetaceae</taxon>
        <taxon>Streptomyces</taxon>
    </lineage>
</organism>
<dbReference type="PANTHER" id="PTHR36302:SF1">
    <property type="entry name" value="COPPER CHAPERONE PCU(A)C"/>
    <property type="match status" value="1"/>
</dbReference>
<keyword evidence="2" id="KW-1185">Reference proteome</keyword>
<dbReference type="Gene3D" id="2.60.40.1890">
    <property type="entry name" value="PCu(A)C copper chaperone"/>
    <property type="match status" value="1"/>
</dbReference>
<dbReference type="EMBL" id="LBDA02000012">
    <property type="protein sequence ID" value="OIK28376.1"/>
    <property type="molecule type" value="Genomic_DNA"/>
</dbReference>
<evidence type="ECO:0000313" key="1">
    <source>
        <dbReference type="EMBL" id="OIK28376.1"/>
    </source>
</evidence>
<comment type="caution">
    <text evidence="1">The sequence shown here is derived from an EMBL/GenBank/DDBJ whole genome shotgun (WGS) entry which is preliminary data.</text>
</comment>
<dbReference type="InterPro" id="IPR058248">
    <property type="entry name" value="Lxx211020-like"/>
</dbReference>
<dbReference type="InterPro" id="IPR036182">
    <property type="entry name" value="PCuAC_sf"/>
</dbReference>
<protein>
    <recommendedName>
        <fullName evidence="3">Copper chaperone PCu(A)C</fullName>
    </recommendedName>
</protein>
<dbReference type="Pfam" id="PF04314">
    <property type="entry name" value="PCuAC"/>
    <property type="match status" value="1"/>
</dbReference>
<dbReference type="PANTHER" id="PTHR36302">
    <property type="entry name" value="BLR7088 PROTEIN"/>
    <property type="match status" value="1"/>
</dbReference>
<dbReference type="Proteomes" id="UP000034838">
    <property type="component" value="Unassembled WGS sequence"/>
</dbReference>
<dbReference type="InterPro" id="IPR007410">
    <property type="entry name" value="LpqE-like"/>
</dbReference>
<name>A0A1J4Q8G7_9ACTN</name>
<accession>A0A1J4Q8G7</accession>
<dbReference type="AlphaFoldDB" id="A0A1J4Q8G7"/>
<reference evidence="1" key="1">
    <citation type="submission" date="2016-10" db="EMBL/GenBank/DDBJ databases">
        <title>Genome sequence of Streptomyces malaysiense MUSC 136.</title>
        <authorList>
            <person name="Lee L.-H."/>
            <person name="Ser H.-L."/>
        </authorList>
    </citation>
    <scope>NUCLEOTIDE SEQUENCE [LARGE SCALE GENOMIC DNA]</scope>
    <source>
        <strain evidence="1">MUSC 136</strain>
    </source>
</reference>